<dbReference type="Proteomes" id="UP000887565">
    <property type="component" value="Unplaced"/>
</dbReference>
<name>A0A915JVW3_ROMCU</name>
<organism evidence="1 2">
    <name type="scientific">Romanomermis culicivorax</name>
    <name type="common">Nematode worm</name>
    <dbReference type="NCBI Taxonomy" id="13658"/>
    <lineage>
        <taxon>Eukaryota</taxon>
        <taxon>Metazoa</taxon>
        <taxon>Ecdysozoa</taxon>
        <taxon>Nematoda</taxon>
        <taxon>Enoplea</taxon>
        <taxon>Dorylaimia</taxon>
        <taxon>Mermithida</taxon>
        <taxon>Mermithoidea</taxon>
        <taxon>Mermithidae</taxon>
        <taxon>Romanomermis</taxon>
    </lineage>
</organism>
<accession>A0A915JVW3</accession>
<sequence>MGHFCKEVGQMPLHGKYFLCTTLAACLVACEFLMNDPTHPYVLGLAMEYLSTNCPWENWLPENREPFNIQLFGNVKLCGPFVAILQL</sequence>
<reference evidence="2" key="1">
    <citation type="submission" date="2022-11" db="UniProtKB">
        <authorList>
            <consortium name="WormBaseParasite"/>
        </authorList>
    </citation>
    <scope>IDENTIFICATION</scope>
</reference>
<proteinExistence type="predicted"/>
<dbReference type="WBParaSite" id="nRc.2.0.1.t30451-RA">
    <property type="protein sequence ID" value="nRc.2.0.1.t30451-RA"/>
    <property type="gene ID" value="nRc.2.0.1.g30451"/>
</dbReference>
<protein>
    <submittedName>
        <fullName evidence="2">Uncharacterized protein</fullName>
    </submittedName>
</protein>
<evidence type="ECO:0000313" key="2">
    <source>
        <dbReference type="WBParaSite" id="nRc.2.0.1.t30451-RA"/>
    </source>
</evidence>
<dbReference type="AlphaFoldDB" id="A0A915JVW3"/>
<evidence type="ECO:0000313" key="1">
    <source>
        <dbReference type="Proteomes" id="UP000887565"/>
    </source>
</evidence>
<keyword evidence="1" id="KW-1185">Reference proteome</keyword>